<gene>
    <name evidence="1" type="ORF">A2663_03145</name>
</gene>
<evidence type="ECO:0000313" key="1">
    <source>
        <dbReference type="EMBL" id="OGY47466.1"/>
    </source>
</evidence>
<evidence type="ECO:0000313" key="2">
    <source>
        <dbReference type="Proteomes" id="UP000178432"/>
    </source>
</evidence>
<accession>A0A1G1Y6M0</accession>
<proteinExistence type="predicted"/>
<organism evidence="1 2">
    <name type="scientific">Candidatus Buchananbacteria bacterium RIFCSPHIGHO2_01_FULL_46_12</name>
    <dbReference type="NCBI Taxonomy" id="1797536"/>
    <lineage>
        <taxon>Bacteria</taxon>
        <taxon>Candidatus Buchananiibacteriota</taxon>
    </lineage>
</organism>
<reference evidence="1 2" key="1">
    <citation type="journal article" date="2016" name="Nat. Commun.">
        <title>Thousands of microbial genomes shed light on interconnected biogeochemical processes in an aquifer system.</title>
        <authorList>
            <person name="Anantharaman K."/>
            <person name="Brown C.T."/>
            <person name="Hug L.A."/>
            <person name="Sharon I."/>
            <person name="Castelle C.J."/>
            <person name="Probst A.J."/>
            <person name="Thomas B.C."/>
            <person name="Singh A."/>
            <person name="Wilkins M.J."/>
            <person name="Karaoz U."/>
            <person name="Brodie E.L."/>
            <person name="Williams K.H."/>
            <person name="Hubbard S.S."/>
            <person name="Banfield J.F."/>
        </authorList>
    </citation>
    <scope>NUCLEOTIDE SEQUENCE [LARGE SCALE GENOMIC DNA]</scope>
</reference>
<dbReference type="Proteomes" id="UP000178432">
    <property type="component" value="Unassembled WGS sequence"/>
</dbReference>
<comment type="caution">
    <text evidence="1">The sequence shown here is derived from an EMBL/GenBank/DDBJ whole genome shotgun (WGS) entry which is preliminary data.</text>
</comment>
<protein>
    <submittedName>
        <fullName evidence="1">Uncharacterized protein</fullName>
    </submittedName>
</protein>
<name>A0A1G1Y6M0_9BACT</name>
<dbReference type="AlphaFoldDB" id="A0A1G1Y6M0"/>
<dbReference type="EMBL" id="MHIF01000033">
    <property type="protein sequence ID" value="OGY47466.1"/>
    <property type="molecule type" value="Genomic_DNA"/>
</dbReference>
<sequence length="99" mass="11279">MNYCALCGVEHGVGECCGAPKDVDQARRFFLDILDVINQNDQQFSPQVQVLADFITMVASEKIPLIYREFLVHLIQDFRKVEDKDGLAMVERAVADRFN</sequence>